<gene>
    <name evidence="1" type="ORF">NBRC111893_1036</name>
</gene>
<reference evidence="1 2" key="1">
    <citation type="submission" date="2017-11" db="EMBL/GenBank/DDBJ databases">
        <title>Draft Genome Sequence of Lactobacillus curieae NBRC 111893 isolated from Koso, a Japanese sugar-Vegetable Fermented Beverage.</title>
        <authorList>
            <person name="Chiou T.Y."/>
            <person name="Oshima K."/>
            <person name="Suda W."/>
            <person name="Hattori M."/>
            <person name="Takahashi T."/>
        </authorList>
    </citation>
    <scope>NUCLEOTIDE SEQUENCE [LARGE SCALE GENOMIC DNA]</scope>
    <source>
        <strain evidence="1 2">NBRC111893</strain>
    </source>
</reference>
<keyword evidence="2" id="KW-1185">Reference proteome</keyword>
<sequence>MAVDIDSILTIINNLAPQAKPIEYGYEIVVIKDQITAPITQTDFENLKEFADDGDQYTAPSFIETLDDEMQGIPLKSDSKLKREFLSSEATTRSANITIDQWSAFKPHISSIDSPQRFADSDTIQIGVWDCWDKHAIYISIEN</sequence>
<dbReference type="Proteomes" id="UP000286974">
    <property type="component" value="Unassembled WGS sequence"/>
</dbReference>
<accession>A0A401FKH8</accession>
<name>A0A401FKH8_9LACO</name>
<evidence type="ECO:0000313" key="1">
    <source>
        <dbReference type="EMBL" id="GAY72890.1"/>
    </source>
</evidence>
<protein>
    <submittedName>
        <fullName evidence="1">Uncharacterized protein</fullName>
    </submittedName>
</protein>
<evidence type="ECO:0000313" key="2">
    <source>
        <dbReference type="Proteomes" id="UP000286974"/>
    </source>
</evidence>
<dbReference type="EMBL" id="BEXA01000002">
    <property type="protein sequence ID" value="GAY72890.1"/>
    <property type="molecule type" value="Genomic_DNA"/>
</dbReference>
<dbReference type="RefSeq" id="WP_125008113.1">
    <property type="nucleotide sequence ID" value="NZ_BEXA01000002.1"/>
</dbReference>
<comment type="caution">
    <text evidence="1">The sequence shown here is derived from an EMBL/GenBank/DDBJ whole genome shotgun (WGS) entry which is preliminary data.</text>
</comment>
<organism evidence="1 2">
    <name type="scientific">Lentilactobacillus kosonis</name>
    <dbReference type="NCBI Taxonomy" id="2810561"/>
    <lineage>
        <taxon>Bacteria</taxon>
        <taxon>Bacillati</taxon>
        <taxon>Bacillota</taxon>
        <taxon>Bacilli</taxon>
        <taxon>Lactobacillales</taxon>
        <taxon>Lactobacillaceae</taxon>
        <taxon>Lentilactobacillus</taxon>
    </lineage>
</organism>
<dbReference type="AlphaFoldDB" id="A0A401FKH8"/>
<proteinExistence type="predicted"/>